<gene>
    <name evidence="5" type="ORF">ACHHYP_09522</name>
</gene>
<keyword evidence="2" id="KW-0479">Metal-binding</keyword>
<keyword evidence="3" id="KW-0378">Hydrolase</keyword>
<dbReference type="PANTHER" id="PTHR22748">
    <property type="entry name" value="AP ENDONUCLEASE"/>
    <property type="match status" value="1"/>
</dbReference>
<dbReference type="GO" id="GO:0003906">
    <property type="term" value="F:DNA-(apurinic or apyrimidinic site) endonuclease activity"/>
    <property type="evidence" value="ECO:0007669"/>
    <property type="project" value="TreeGrafter"/>
</dbReference>
<evidence type="ECO:0000256" key="4">
    <source>
        <dbReference type="ARBA" id="ARBA00022842"/>
    </source>
</evidence>
<dbReference type="SUPFAM" id="SSF56219">
    <property type="entry name" value="DNase I-like"/>
    <property type="match status" value="1"/>
</dbReference>
<comment type="cofactor">
    <cofactor evidence="1">
        <name>Mg(2+)</name>
        <dbReference type="ChEBI" id="CHEBI:18420"/>
    </cofactor>
</comment>
<reference evidence="5 6" key="1">
    <citation type="journal article" date="2014" name="Genome Biol. Evol.">
        <title>The secreted proteins of Achlya hypogyna and Thraustotheca clavata identify the ancestral oomycete secretome and reveal gene acquisitions by horizontal gene transfer.</title>
        <authorList>
            <person name="Misner I."/>
            <person name="Blouin N."/>
            <person name="Leonard G."/>
            <person name="Richards T.A."/>
            <person name="Lane C.E."/>
        </authorList>
    </citation>
    <scope>NUCLEOTIDE SEQUENCE [LARGE SCALE GENOMIC DNA]</scope>
    <source>
        <strain evidence="5 6">ATCC 48635</strain>
    </source>
</reference>
<dbReference type="GO" id="GO:0008081">
    <property type="term" value="F:phosphoric diester hydrolase activity"/>
    <property type="evidence" value="ECO:0007669"/>
    <property type="project" value="TreeGrafter"/>
</dbReference>
<dbReference type="EMBL" id="JNBR01001467">
    <property type="protein sequence ID" value="OQR87127.1"/>
    <property type="molecule type" value="Genomic_DNA"/>
</dbReference>
<dbReference type="GO" id="GO:0008311">
    <property type="term" value="F:double-stranded DNA 3'-5' DNA exonuclease activity"/>
    <property type="evidence" value="ECO:0007669"/>
    <property type="project" value="TreeGrafter"/>
</dbReference>
<name>A0A1V9YN40_ACHHY</name>
<evidence type="ECO:0000256" key="3">
    <source>
        <dbReference type="ARBA" id="ARBA00022801"/>
    </source>
</evidence>
<dbReference type="GO" id="GO:0005634">
    <property type="term" value="C:nucleus"/>
    <property type="evidence" value="ECO:0007669"/>
    <property type="project" value="TreeGrafter"/>
</dbReference>
<sequence>MAATSSTPWDPVAEVPAFGPRPLTPTALTVVTLNVNSFGPKYHSLLPLFSQRNHIAFYQETKFKNRKIQAAARFCWSQLAYTDSLWFECDPRFPDRPGSESCRGVVTTVHPDSGIISPTLASPVPLPPALANRYIVVRGLLQGRPLYLHNIYAPSLASQRAAFFTALPRVFEDDALHIVGGDFNVAMCDHLDAARPTIASQSSRSELRDWLECLALDDVFRSLYPTKRVFTSPRYMHRLDYIYMSRSLVESHTVTASHEHDQTRSDHSACYVALSARGPQRKGPWTPPGCLLQTPEAHDIVHSLLDGFLTRTKLSTNVSKYYDNLVFYVRRHLHRLHRRLLRARSAPLDAITGRLREAILVLQEAVTDDRLDA</sequence>
<dbReference type="GO" id="GO:0046872">
    <property type="term" value="F:metal ion binding"/>
    <property type="evidence" value="ECO:0007669"/>
    <property type="project" value="UniProtKB-KW"/>
</dbReference>
<evidence type="ECO:0000313" key="6">
    <source>
        <dbReference type="Proteomes" id="UP000243579"/>
    </source>
</evidence>
<feature type="non-terminal residue" evidence="5">
    <location>
        <position position="373"/>
    </location>
</feature>
<keyword evidence="6" id="KW-1185">Reference proteome</keyword>
<evidence type="ECO:0000313" key="5">
    <source>
        <dbReference type="EMBL" id="OQR87127.1"/>
    </source>
</evidence>
<protein>
    <recommendedName>
        <fullName evidence="7">Endonuclease/exonuclease/phosphatase domain-containing protein</fullName>
    </recommendedName>
</protein>
<dbReference type="InterPro" id="IPR036691">
    <property type="entry name" value="Endo/exonu/phosph_ase_sf"/>
</dbReference>
<accession>A0A1V9YN40</accession>
<dbReference type="Proteomes" id="UP000243579">
    <property type="component" value="Unassembled WGS sequence"/>
</dbReference>
<dbReference type="GO" id="GO:0006284">
    <property type="term" value="P:base-excision repair"/>
    <property type="evidence" value="ECO:0007669"/>
    <property type="project" value="TreeGrafter"/>
</dbReference>
<dbReference type="AlphaFoldDB" id="A0A1V9YN40"/>
<evidence type="ECO:0008006" key="7">
    <source>
        <dbReference type="Google" id="ProtNLM"/>
    </source>
</evidence>
<dbReference type="Gene3D" id="3.60.10.10">
    <property type="entry name" value="Endonuclease/exonuclease/phosphatase"/>
    <property type="match status" value="1"/>
</dbReference>
<evidence type="ECO:0000256" key="2">
    <source>
        <dbReference type="ARBA" id="ARBA00022723"/>
    </source>
</evidence>
<keyword evidence="4" id="KW-0460">Magnesium</keyword>
<proteinExistence type="predicted"/>
<organism evidence="5 6">
    <name type="scientific">Achlya hypogyna</name>
    <name type="common">Oomycete</name>
    <name type="synonym">Protoachlya hypogyna</name>
    <dbReference type="NCBI Taxonomy" id="1202772"/>
    <lineage>
        <taxon>Eukaryota</taxon>
        <taxon>Sar</taxon>
        <taxon>Stramenopiles</taxon>
        <taxon>Oomycota</taxon>
        <taxon>Saprolegniomycetes</taxon>
        <taxon>Saprolegniales</taxon>
        <taxon>Achlyaceae</taxon>
        <taxon>Achlya</taxon>
    </lineage>
</organism>
<dbReference type="InterPro" id="IPR004808">
    <property type="entry name" value="AP_endonuc_1"/>
</dbReference>
<dbReference type="PANTHER" id="PTHR22748:SF4">
    <property type="entry name" value="DNA-(APURINIC OR APYRIMIDINIC SITE) ENDONUCLEASE 2"/>
    <property type="match status" value="1"/>
</dbReference>
<evidence type="ECO:0000256" key="1">
    <source>
        <dbReference type="ARBA" id="ARBA00001946"/>
    </source>
</evidence>
<comment type="caution">
    <text evidence="5">The sequence shown here is derived from an EMBL/GenBank/DDBJ whole genome shotgun (WGS) entry which is preliminary data.</text>
</comment>
<dbReference type="OrthoDB" id="127466at2759"/>